<feature type="transmembrane region" description="Helical" evidence="1">
    <location>
        <begin position="35"/>
        <end position="53"/>
    </location>
</feature>
<dbReference type="EMBL" id="JMPR01000047">
    <property type="protein sequence ID" value="KFD17524.1"/>
    <property type="molecule type" value="Genomic_DNA"/>
</dbReference>
<organism evidence="2 3">
    <name type="scientific">Tatumella ptyseos ATCC 33301</name>
    <dbReference type="NCBI Taxonomy" id="1005995"/>
    <lineage>
        <taxon>Bacteria</taxon>
        <taxon>Pseudomonadati</taxon>
        <taxon>Pseudomonadota</taxon>
        <taxon>Gammaproteobacteria</taxon>
        <taxon>Enterobacterales</taxon>
        <taxon>Erwiniaceae</taxon>
        <taxon>Tatumella</taxon>
    </lineage>
</organism>
<dbReference type="Pfam" id="PF04964">
    <property type="entry name" value="Flp_Fap"/>
    <property type="match status" value="1"/>
</dbReference>
<evidence type="ECO:0000313" key="2">
    <source>
        <dbReference type="EMBL" id="KFD17524.1"/>
    </source>
</evidence>
<dbReference type="InterPro" id="IPR007047">
    <property type="entry name" value="Flp_Fap"/>
</dbReference>
<reference evidence="2 3" key="1">
    <citation type="submission" date="2014-05" db="EMBL/GenBank/DDBJ databases">
        <title>ATOL: Assembling a taxonomically balanced genome-scale reconstruction of the evolutionary history of the Enterobacteriaceae.</title>
        <authorList>
            <person name="Plunkett G.III."/>
            <person name="Neeno-Eckwall E.C."/>
            <person name="Glasner J.D."/>
            <person name="Perna N.T."/>
        </authorList>
    </citation>
    <scope>NUCLEOTIDE SEQUENCE [LARGE SCALE GENOMIC DNA]</scope>
    <source>
        <strain evidence="2 3">ATCC 33301</strain>
    </source>
</reference>
<dbReference type="RefSeq" id="WP_025902619.1">
    <property type="nucleotide sequence ID" value="NZ_ATMJ01000013.1"/>
</dbReference>
<evidence type="ECO:0008006" key="4">
    <source>
        <dbReference type="Google" id="ProtNLM"/>
    </source>
</evidence>
<keyword evidence="1" id="KW-0812">Transmembrane</keyword>
<protein>
    <recommendedName>
        <fullName evidence="4">Flp family type IVb pilin</fullName>
    </recommendedName>
</protein>
<proteinExistence type="predicted"/>
<keyword evidence="1" id="KW-0472">Membrane</keyword>
<evidence type="ECO:0000256" key="1">
    <source>
        <dbReference type="SAM" id="Phobius"/>
    </source>
</evidence>
<keyword evidence="1" id="KW-1133">Transmembrane helix</keyword>
<evidence type="ECO:0000313" key="3">
    <source>
        <dbReference type="Proteomes" id="UP000028602"/>
    </source>
</evidence>
<dbReference type="eggNOG" id="ENOG5031PKD">
    <property type="taxonomic scope" value="Bacteria"/>
</dbReference>
<keyword evidence="3" id="KW-1185">Reference proteome</keyword>
<gene>
    <name evidence="2" type="ORF">GTPT_3129</name>
</gene>
<comment type="caution">
    <text evidence="2">The sequence shown here is derived from an EMBL/GenBank/DDBJ whole genome shotgun (WGS) entry which is preliminary data.</text>
</comment>
<dbReference type="Proteomes" id="UP000028602">
    <property type="component" value="Unassembled WGS sequence"/>
</dbReference>
<name>A0A085JAM8_9GAMM</name>
<dbReference type="AlphaFoldDB" id="A0A085JAM8"/>
<sequence>MTEQLTSLSLKVQMALSEGGRRICQAMRKENGVTAIEYAVIAVAVSAMLLTVFGSDDGSFVKAITDKFNTLSNNINGTIK</sequence>
<accession>A0A085JAM8</accession>